<dbReference type="EMBL" id="CM045763">
    <property type="protein sequence ID" value="KAI8023136.1"/>
    <property type="molecule type" value="Genomic_DNA"/>
</dbReference>
<dbReference type="Proteomes" id="UP001060215">
    <property type="component" value="Chromosome 6"/>
</dbReference>
<keyword evidence="1" id="KW-0808">Transferase</keyword>
<evidence type="ECO:0000313" key="2">
    <source>
        <dbReference type="Proteomes" id="UP001060215"/>
    </source>
</evidence>
<keyword evidence="2" id="KW-1185">Reference proteome</keyword>
<gene>
    <name evidence="1" type="ORF">LOK49_LG03G02845</name>
</gene>
<accession>A0ACC0IH71</accession>
<comment type="caution">
    <text evidence="1">The sequence shown here is derived from an EMBL/GenBank/DDBJ whole genome shotgun (WGS) entry which is preliminary data.</text>
</comment>
<protein>
    <submittedName>
        <fullName evidence="1">Serine/threonine protein kinase IRE</fullName>
    </submittedName>
</protein>
<keyword evidence="1" id="KW-0418">Kinase</keyword>
<reference evidence="1 2" key="1">
    <citation type="journal article" date="2022" name="Plant J.">
        <title>Chromosome-level genome of Camellia lanceoleosa provides a valuable resource for understanding genome evolution and self-incompatibility.</title>
        <authorList>
            <person name="Gong W."/>
            <person name="Xiao S."/>
            <person name="Wang L."/>
            <person name="Liao Z."/>
            <person name="Chang Y."/>
            <person name="Mo W."/>
            <person name="Hu G."/>
            <person name="Li W."/>
            <person name="Zhao G."/>
            <person name="Zhu H."/>
            <person name="Hu X."/>
            <person name="Ji K."/>
            <person name="Xiang X."/>
            <person name="Song Q."/>
            <person name="Yuan D."/>
            <person name="Jin S."/>
            <person name="Zhang L."/>
        </authorList>
    </citation>
    <scope>NUCLEOTIDE SEQUENCE [LARGE SCALE GENOMIC DNA]</scope>
    <source>
        <strain evidence="1">SQ_2022a</strain>
    </source>
</reference>
<name>A0ACC0IH71_9ERIC</name>
<sequence length="102" mass="11615">MLIFKDTLRFELKKQQQNVEESKNIRQRQFRGKLYLLLLGTTALSLAMFIPSAEALDTSYFMSNYVWNPNDENVGGGCDFDDMTETCSISCSSGSCYTQDED</sequence>
<organism evidence="1 2">
    <name type="scientific">Camellia lanceoleosa</name>
    <dbReference type="NCBI Taxonomy" id="1840588"/>
    <lineage>
        <taxon>Eukaryota</taxon>
        <taxon>Viridiplantae</taxon>
        <taxon>Streptophyta</taxon>
        <taxon>Embryophyta</taxon>
        <taxon>Tracheophyta</taxon>
        <taxon>Spermatophyta</taxon>
        <taxon>Magnoliopsida</taxon>
        <taxon>eudicotyledons</taxon>
        <taxon>Gunneridae</taxon>
        <taxon>Pentapetalae</taxon>
        <taxon>asterids</taxon>
        <taxon>Ericales</taxon>
        <taxon>Theaceae</taxon>
        <taxon>Camellia</taxon>
    </lineage>
</organism>
<evidence type="ECO:0000313" key="1">
    <source>
        <dbReference type="EMBL" id="KAI8023136.1"/>
    </source>
</evidence>
<proteinExistence type="predicted"/>
<keyword evidence="1" id="KW-0723">Serine/threonine-protein kinase</keyword>